<dbReference type="AlphaFoldDB" id="A0A4C1U8A2"/>
<keyword evidence="2" id="KW-1185">Reference proteome</keyword>
<accession>A0A4C1U8A2</accession>
<name>A0A4C1U8A2_EUMVA</name>
<comment type="caution">
    <text evidence="1">The sequence shown here is derived from an EMBL/GenBank/DDBJ whole genome shotgun (WGS) entry which is preliminary data.</text>
</comment>
<dbReference type="Proteomes" id="UP000299102">
    <property type="component" value="Unassembled WGS sequence"/>
</dbReference>
<sequence length="201" mass="22467">MYMVELKGIIHHNHLPPSKTINSDLYCQQLMRLKDTASAGEGMRCDESTAPATTGWGRRRCPRRHATVRCDPSVRHRPRRRTIMTSRCISNALRLSAQVPRQRNPKLILRNELNFFSCPRTVVICPIIFHKNIQENVIIVAHCLRTPTAVVVAGGAFVSGRPINRCGIGDAITGVSPARGGRLFMTGARRRGPPRQQKADK</sequence>
<reference evidence="1 2" key="1">
    <citation type="journal article" date="2019" name="Commun. Biol.">
        <title>The bagworm genome reveals a unique fibroin gene that provides high tensile strength.</title>
        <authorList>
            <person name="Kono N."/>
            <person name="Nakamura H."/>
            <person name="Ohtoshi R."/>
            <person name="Tomita M."/>
            <person name="Numata K."/>
            <person name="Arakawa K."/>
        </authorList>
    </citation>
    <scope>NUCLEOTIDE SEQUENCE [LARGE SCALE GENOMIC DNA]</scope>
</reference>
<evidence type="ECO:0000313" key="1">
    <source>
        <dbReference type="EMBL" id="GBP22605.1"/>
    </source>
</evidence>
<evidence type="ECO:0000313" key="2">
    <source>
        <dbReference type="Proteomes" id="UP000299102"/>
    </source>
</evidence>
<organism evidence="1 2">
    <name type="scientific">Eumeta variegata</name>
    <name type="common">Bagworm moth</name>
    <name type="synonym">Eumeta japonica</name>
    <dbReference type="NCBI Taxonomy" id="151549"/>
    <lineage>
        <taxon>Eukaryota</taxon>
        <taxon>Metazoa</taxon>
        <taxon>Ecdysozoa</taxon>
        <taxon>Arthropoda</taxon>
        <taxon>Hexapoda</taxon>
        <taxon>Insecta</taxon>
        <taxon>Pterygota</taxon>
        <taxon>Neoptera</taxon>
        <taxon>Endopterygota</taxon>
        <taxon>Lepidoptera</taxon>
        <taxon>Glossata</taxon>
        <taxon>Ditrysia</taxon>
        <taxon>Tineoidea</taxon>
        <taxon>Psychidae</taxon>
        <taxon>Oiketicinae</taxon>
        <taxon>Eumeta</taxon>
    </lineage>
</organism>
<protein>
    <submittedName>
        <fullName evidence="1">Uncharacterized protein</fullName>
    </submittedName>
</protein>
<dbReference type="EMBL" id="BGZK01000141">
    <property type="protein sequence ID" value="GBP22605.1"/>
    <property type="molecule type" value="Genomic_DNA"/>
</dbReference>
<gene>
    <name evidence="1" type="ORF">EVAR_84845_1</name>
</gene>
<proteinExistence type="predicted"/>